<name>A0A523BH97_9CREN</name>
<dbReference type="InterPro" id="IPR027417">
    <property type="entry name" value="P-loop_NTPase"/>
</dbReference>
<gene>
    <name evidence="5" type="ORF">DSO08_00095</name>
</gene>
<dbReference type="GO" id="GO:0003924">
    <property type="term" value="F:GTPase activity"/>
    <property type="evidence" value="ECO:0007669"/>
    <property type="project" value="TreeGrafter"/>
</dbReference>
<evidence type="ECO:0000256" key="4">
    <source>
        <dbReference type="ARBA" id="ARBA00023134"/>
    </source>
</evidence>
<comment type="similarity">
    <text evidence="1">Belongs to the GPN-loop GTPase family.</text>
</comment>
<dbReference type="PANTHER" id="PTHR21231:SF8">
    <property type="entry name" value="GPN-LOOP GTPASE 1"/>
    <property type="match status" value="1"/>
</dbReference>
<evidence type="ECO:0000313" key="6">
    <source>
        <dbReference type="Proteomes" id="UP000315399"/>
    </source>
</evidence>
<organism evidence="5 6">
    <name type="scientific">Thermoproteota archaeon</name>
    <dbReference type="NCBI Taxonomy" id="2056631"/>
    <lineage>
        <taxon>Archaea</taxon>
        <taxon>Thermoproteota</taxon>
    </lineage>
</organism>
<dbReference type="NCBIfam" id="NF010340">
    <property type="entry name" value="PRK13768.1-2"/>
    <property type="match status" value="1"/>
</dbReference>
<keyword evidence="3" id="KW-0378">Hydrolase</keyword>
<dbReference type="AlphaFoldDB" id="A0A523BH97"/>
<sequence>MNFVYIMGTAGSGKSALTSALADRLRVSEINVATVNLDPGVRWLPYSPEVDIRDYVNYDRMVEDYKLGPNGALVACVDAAVNHVYEMRGELERLEPDYVLVDTPGQMELFAYRDSGTFIASALSGGNFSTIFLADQIFLNKPSDFVSVLLLSYSVHVRFRAPQVNCVSKIDLIPEEVLERARLWSSDSVTLKDAFLSETADLKTEISERILDSLLDIGALGEFIFISSNTGEGLDDLYAQLQRIHTGGIDV</sequence>
<dbReference type="Gene3D" id="3.40.50.300">
    <property type="entry name" value="P-loop containing nucleotide triphosphate hydrolases"/>
    <property type="match status" value="1"/>
</dbReference>
<dbReference type="SUPFAM" id="SSF52540">
    <property type="entry name" value="P-loop containing nucleoside triphosphate hydrolases"/>
    <property type="match status" value="1"/>
</dbReference>
<evidence type="ECO:0000256" key="1">
    <source>
        <dbReference type="ARBA" id="ARBA00005290"/>
    </source>
</evidence>
<keyword evidence="2" id="KW-0547">Nucleotide-binding</keyword>
<dbReference type="Pfam" id="PF03029">
    <property type="entry name" value="ATP_bind_1"/>
    <property type="match status" value="1"/>
</dbReference>
<evidence type="ECO:0000313" key="5">
    <source>
        <dbReference type="EMBL" id="TDA40242.1"/>
    </source>
</evidence>
<dbReference type="EMBL" id="QNVH01000001">
    <property type="protein sequence ID" value="TDA40242.1"/>
    <property type="molecule type" value="Genomic_DNA"/>
</dbReference>
<protein>
    <submittedName>
        <fullName evidence="5">GTPase</fullName>
    </submittedName>
</protein>
<comment type="caution">
    <text evidence="5">The sequence shown here is derived from an EMBL/GenBank/DDBJ whole genome shotgun (WGS) entry which is preliminary data.</text>
</comment>
<evidence type="ECO:0000256" key="3">
    <source>
        <dbReference type="ARBA" id="ARBA00022801"/>
    </source>
</evidence>
<keyword evidence="4" id="KW-0342">GTP-binding</keyword>
<accession>A0A523BH97</accession>
<proteinExistence type="inferred from homology"/>
<reference evidence="5 6" key="1">
    <citation type="journal article" date="2019" name="Nat. Microbiol.">
        <title>Expanding anaerobic alkane metabolism in the domain of Archaea.</title>
        <authorList>
            <person name="Wang Y."/>
            <person name="Wegener G."/>
            <person name="Hou J."/>
            <person name="Wang F."/>
            <person name="Xiao X."/>
        </authorList>
    </citation>
    <scope>NUCLEOTIDE SEQUENCE [LARGE SCALE GENOMIC DNA]</scope>
    <source>
        <strain evidence="5">WYZ-LMO10</strain>
    </source>
</reference>
<evidence type="ECO:0000256" key="2">
    <source>
        <dbReference type="ARBA" id="ARBA00022741"/>
    </source>
</evidence>
<dbReference type="InterPro" id="IPR004130">
    <property type="entry name" value="Gpn"/>
</dbReference>
<dbReference type="Proteomes" id="UP000315399">
    <property type="component" value="Unassembled WGS sequence"/>
</dbReference>
<dbReference type="GO" id="GO:0005525">
    <property type="term" value="F:GTP binding"/>
    <property type="evidence" value="ECO:0007669"/>
    <property type="project" value="UniProtKB-KW"/>
</dbReference>
<dbReference type="PANTHER" id="PTHR21231">
    <property type="entry name" value="XPA-BINDING PROTEIN 1-RELATED"/>
    <property type="match status" value="1"/>
</dbReference>